<protein>
    <submittedName>
        <fullName evidence="1">Uncharacterized protein</fullName>
    </submittedName>
</protein>
<dbReference type="AlphaFoldDB" id="A0A1G5ZK48"/>
<organism evidence="1 2">
    <name type="scientific">Algoriphagus alkaliphilus</name>
    <dbReference type="NCBI Taxonomy" id="279824"/>
    <lineage>
        <taxon>Bacteria</taxon>
        <taxon>Pseudomonadati</taxon>
        <taxon>Bacteroidota</taxon>
        <taxon>Cytophagia</taxon>
        <taxon>Cytophagales</taxon>
        <taxon>Cyclobacteriaceae</taxon>
        <taxon>Algoriphagus</taxon>
    </lineage>
</organism>
<accession>A0A1G5ZK48</accession>
<evidence type="ECO:0000313" key="1">
    <source>
        <dbReference type="EMBL" id="SDA94995.1"/>
    </source>
</evidence>
<evidence type="ECO:0000313" key="2">
    <source>
        <dbReference type="Proteomes" id="UP000198756"/>
    </source>
</evidence>
<gene>
    <name evidence="1" type="ORF">SAMN03080617_03989</name>
</gene>
<dbReference type="OrthoDB" id="1454706at2"/>
<dbReference type="Proteomes" id="UP000198756">
    <property type="component" value="Unassembled WGS sequence"/>
</dbReference>
<keyword evidence="2" id="KW-1185">Reference proteome</keyword>
<sequence length="444" mass="51943">MIDELNKEAFELITLVVTKPKEIPQERTELVGSSKERGFNDWSDKVVGAMVERTTDHIGNTVEIFLVDEKGSYGFDKIQYAKFNKLIQNLHSTEQLNLKVSLKFIEAESFNWVVEVYKKQQADSSLYDYLLTKSYAEVKPHTFYFPILNLEIEKSFKIGNVEFTYFTKEYFDDLYLKLKAKDDSYTEETFQQIFRRDFQGQVLAKVTVTAEREKAEEIAKQDSEIAIDVLKLYSESAIVPERKTMFDLNYKLGYQVQSNFLTQKPNESESLAISIQFNNHPLNVTERLYQSAYQSGLKIFSDYISQRKSDELHEIIIQSIHLFGSAISNWDLHLRCVNLITILESIFLKADESNDMERKTKARLAKALTNQHQEKERLKTIFSNIYQVRHKMIHKARRIEINTKELSEAQMNMVNLFLRLIELNSKFGFKDKETLIEKLNEIKS</sequence>
<dbReference type="EMBL" id="FMXE01000042">
    <property type="protein sequence ID" value="SDA94995.1"/>
    <property type="molecule type" value="Genomic_DNA"/>
</dbReference>
<reference evidence="2" key="1">
    <citation type="submission" date="2016-10" db="EMBL/GenBank/DDBJ databases">
        <authorList>
            <person name="Varghese N."/>
            <person name="Submissions S."/>
        </authorList>
    </citation>
    <scope>NUCLEOTIDE SEQUENCE [LARGE SCALE GENOMIC DNA]</scope>
    <source>
        <strain evidence="2">DSM 22703</strain>
    </source>
</reference>
<proteinExistence type="predicted"/>
<dbReference type="RefSeq" id="WP_092734174.1">
    <property type="nucleotide sequence ID" value="NZ_FMXE01000042.1"/>
</dbReference>
<name>A0A1G5ZK48_9BACT</name>
<dbReference type="STRING" id="279824.SAMN03080617_03989"/>